<keyword evidence="2" id="KW-1185">Reference proteome</keyword>
<reference evidence="1 2" key="1">
    <citation type="submission" date="2018-08" db="EMBL/GenBank/DDBJ databases">
        <authorList>
            <person name="Preder H."/>
            <person name="Servin-Meza L.A."/>
            <person name="Bonilla J.A."/>
            <person name="Klyczek K."/>
            <person name="Garlena R.A."/>
            <person name="Russell D.A."/>
            <person name="Pope W.H."/>
            <person name="Jacobs-Sera D."/>
            <person name="Hatfull G.F."/>
        </authorList>
    </citation>
    <scope>NUCLEOTIDE SEQUENCE [LARGE SCALE GENOMIC DNA]</scope>
</reference>
<name>A0A386KQY9_9CAUD</name>
<organism evidence="1 2">
    <name type="scientific">Microbacterium phage ValentiniPuff</name>
    <dbReference type="NCBI Taxonomy" id="2315705"/>
    <lineage>
        <taxon>Viruses</taxon>
        <taxon>Duplodnaviria</taxon>
        <taxon>Heunggongvirae</taxon>
        <taxon>Uroviricota</taxon>
        <taxon>Caudoviricetes</taxon>
        <taxon>Valentinivirus</taxon>
        <taxon>Valentinivirus valentinipuff</taxon>
    </lineage>
</organism>
<sequence length="79" mass="8748">MGVMVLDGVKLYPVLPNHGARVHLGRGLRIRFGETITPVCGQPIEVGIGSRRVPAVEWDALHESLRCQRCVRTYEARPG</sequence>
<evidence type="ECO:0000313" key="1">
    <source>
        <dbReference type="EMBL" id="AYD87414.1"/>
    </source>
</evidence>
<gene>
    <name evidence="1" type="primary">93</name>
    <name evidence="1" type="ORF">SEA_VALENTINIPUFF_93</name>
</gene>
<dbReference type="EMBL" id="MH825712">
    <property type="protein sequence ID" value="AYD87414.1"/>
    <property type="molecule type" value="Genomic_DNA"/>
</dbReference>
<protein>
    <submittedName>
        <fullName evidence="1">Uncharacterized protein</fullName>
    </submittedName>
</protein>
<dbReference type="Proteomes" id="UP000281993">
    <property type="component" value="Segment"/>
</dbReference>
<evidence type="ECO:0000313" key="2">
    <source>
        <dbReference type="Proteomes" id="UP000281993"/>
    </source>
</evidence>
<accession>A0A386KQY9</accession>
<proteinExistence type="predicted"/>